<dbReference type="AlphaFoldDB" id="A0A0D5NLI4"/>
<evidence type="ECO:0008006" key="4">
    <source>
        <dbReference type="Google" id="ProtNLM"/>
    </source>
</evidence>
<organism evidence="2 3">
    <name type="scientific">Paenibacillus beijingensis</name>
    <dbReference type="NCBI Taxonomy" id="1126833"/>
    <lineage>
        <taxon>Bacteria</taxon>
        <taxon>Bacillati</taxon>
        <taxon>Bacillota</taxon>
        <taxon>Bacilli</taxon>
        <taxon>Bacillales</taxon>
        <taxon>Paenibacillaceae</taxon>
        <taxon>Paenibacillus</taxon>
    </lineage>
</organism>
<dbReference type="Proteomes" id="UP000032633">
    <property type="component" value="Chromosome"/>
</dbReference>
<reference evidence="2 3" key="1">
    <citation type="journal article" date="2015" name="J. Biotechnol.">
        <title>Complete genome sequence of Paenibacillus beijingensis 7188(T) (=DSM 24997(T)), a novel rhizobacterium from jujube garden soil.</title>
        <authorList>
            <person name="Kwak Y."/>
            <person name="Shin J.H."/>
        </authorList>
    </citation>
    <scope>NUCLEOTIDE SEQUENCE [LARGE SCALE GENOMIC DNA]</scope>
    <source>
        <strain evidence="2 3">DSM 24997</strain>
    </source>
</reference>
<accession>A0A0D5NLI4</accession>
<dbReference type="InterPro" id="IPR016772">
    <property type="entry name" value="UCP020408"/>
</dbReference>
<keyword evidence="3" id="KW-1185">Reference proteome</keyword>
<dbReference type="KEGG" id="pbj:VN24_16535"/>
<sequence>MKTVAIIGGSQTETFKKMGEKRGLIIEHHNGKTGGGSVEHYFQRIINKADVIIILKGAISHSSMWAVRELAEKKGKKIDYHDGFGASGALEKALQLSLPMPRKVSMTKAVE</sequence>
<comment type="similarity">
    <text evidence="1">Belongs to the UPF0751 family.</text>
</comment>
<evidence type="ECO:0000313" key="2">
    <source>
        <dbReference type="EMBL" id="AJY75867.1"/>
    </source>
</evidence>
<dbReference type="PATRIC" id="fig|1126833.4.peg.3625"/>
<dbReference type="RefSeq" id="WP_045671295.1">
    <property type="nucleotide sequence ID" value="NZ_CP011058.1"/>
</dbReference>
<reference evidence="3" key="2">
    <citation type="submission" date="2015-03" db="EMBL/GenBank/DDBJ databases">
        <title>Genome sequence of Paenibacillus beijingensis strain DSM 24997T.</title>
        <authorList>
            <person name="Kwak Y."/>
            <person name="Shin J.-H."/>
        </authorList>
    </citation>
    <scope>NUCLEOTIDE SEQUENCE [LARGE SCALE GENOMIC DNA]</scope>
    <source>
        <strain evidence="3">DSM 24997</strain>
    </source>
</reference>
<dbReference type="OrthoDB" id="2881859at2"/>
<evidence type="ECO:0000256" key="1">
    <source>
        <dbReference type="ARBA" id="ARBA00007189"/>
    </source>
</evidence>
<evidence type="ECO:0000313" key="3">
    <source>
        <dbReference type="Proteomes" id="UP000032633"/>
    </source>
</evidence>
<protein>
    <recommendedName>
        <fullName evidence="4">DUF2325 domain-containing protein</fullName>
    </recommendedName>
</protein>
<dbReference type="Pfam" id="PF10087">
    <property type="entry name" value="DUF2325"/>
    <property type="match status" value="1"/>
</dbReference>
<name>A0A0D5NLI4_9BACL</name>
<dbReference type="EMBL" id="CP011058">
    <property type="protein sequence ID" value="AJY75867.1"/>
    <property type="molecule type" value="Genomic_DNA"/>
</dbReference>
<gene>
    <name evidence="2" type="ORF">VN24_16535</name>
</gene>
<proteinExistence type="inferred from homology"/>
<dbReference type="HOGENOM" id="CLU_163819_0_0_9"/>